<evidence type="ECO:0000256" key="2">
    <source>
        <dbReference type="ARBA" id="ARBA00022723"/>
    </source>
</evidence>
<comment type="subcellular location">
    <subcellularLocation>
        <location evidence="9">Cytoplasm</location>
    </subcellularLocation>
</comment>
<evidence type="ECO:0000256" key="9">
    <source>
        <dbReference type="HAMAP-Rule" id="MF_01987"/>
    </source>
</evidence>
<feature type="binding site" evidence="9">
    <location>
        <position position="255"/>
    </location>
    <ligand>
        <name>substrate</name>
    </ligand>
</feature>
<feature type="binding site" evidence="9">
    <location>
        <position position="294"/>
    </location>
    <ligand>
        <name>K(+)</name>
        <dbReference type="ChEBI" id="CHEBI:29103"/>
    </ligand>
</feature>
<dbReference type="GO" id="GO:0005524">
    <property type="term" value="F:ATP binding"/>
    <property type="evidence" value="ECO:0007669"/>
    <property type="project" value="UniProtKB-UniRule"/>
</dbReference>
<dbReference type="SUPFAM" id="SSF53613">
    <property type="entry name" value="Ribokinase-like"/>
    <property type="match status" value="1"/>
</dbReference>
<organism evidence="12 13">
    <name type="scientific">Trueperella pecoris</name>
    <dbReference type="NCBI Taxonomy" id="2733571"/>
    <lineage>
        <taxon>Bacteria</taxon>
        <taxon>Bacillati</taxon>
        <taxon>Actinomycetota</taxon>
        <taxon>Actinomycetes</taxon>
        <taxon>Actinomycetales</taxon>
        <taxon>Actinomycetaceae</taxon>
        <taxon>Trueperella</taxon>
    </lineage>
</organism>
<keyword evidence="8 9" id="KW-0119">Carbohydrate metabolism</keyword>
<dbReference type="AlphaFoldDB" id="A0A7M1R1M1"/>
<evidence type="ECO:0000256" key="7">
    <source>
        <dbReference type="ARBA" id="ARBA00022958"/>
    </source>
</evidence>
<comment type="cofactor">
    <cofactor evidence="9">
        <name>Mg(2+)</name>
        <dbReference type="ChEBI" id="CHEBI:18420"/>
    </cofactor>
    <text evidence="9">Requires a divalent cation, most likely magnesium in vivo, as an electrophilic catalyst to aid phosphoryl group transfer. It is the chelate of the metal and the nucleotide that is the actual substrate.</text>
</comment>
<comment type="activity regulation">
    <text evidence="9">Activated by a monovalent cation that binds near, but not in, the active site. The most likely occupant of the site in vivo is potassium. Ion binding induces a conformational change that may alter substrate affinity.</text>
</comment>
<feature type="binding site" evidence="9">
    <location>
        <begin position="254"/>
        <end position="255"/>
    </location>
    <ligand>
        <name>ATP</name>
        <dbReference type="ChEBI" id="CHEBI:30616"/>
    </ligand>
</feature>
<feature type="binding site" evidence="9">
    <location>
        <begin position="12"/>
        <end position="14"/>
    </location>
    <ligand>
        <name>substrate</name>
    </ligand>
</feature>
<evidence type="ECO:0000256" key="1">
    <source>
        <dbReference type="ARBA" id="ARBA00022679"/>
    </source>
</evidence>
<evidence type="ECO:0000313" key="12">
    <source>
        <dbReference type="EMBL" id="QOR48048.1"/>
    </source>
</evidence>
<name>A0A7M1R1M1_9ACTO</name>
<dbReference type="PANTHER" id="PTHR10584">
    <property type="entry name" value="SUGAR KINASE"/>
    <property type="match status" value="1"/>
</dbReference>
<comment type="subunit">
    <text evidence="9">Homodimer.</text>
</comment>
<accession>A0A7M1R1M1</accession>
<keyword evidence="7 9" id="KW-0630">Potassium</keyword>
<dbReference type="InterPro" id="IPR002139">
    <property type="entry name" value="Ribo/fructo_kinase"/>
</dbReference>
<keyword evidence="4 9" id="KW-0418">Kinase</keyword>
<keyword evidence="6 9" id="KW-0460">Magnesium</keyword>
<dbReference type="EMBL" id="CP063212">
    <property type="protein sequence ID" value="QOR48048.1"/>
    <property type="molecule type" value="Genomic_DNA"/>
</dbReference>
<feature type="binding site" evidence="9">
    <location>
        <begin position="224"/>
        <end position="229"/>
    </location>
    <ligand>
        <name>ATP</name>
        <dbReference type="ChEBI" id="CHEBI:30616"/>
    </ligand>
</feature>
<feature type="active site" description="Proton acceptor" evidence="9">
    <location>
        <position position="255"/>
    </location>
</feature>
<dbReference type="Gene3D" id="3.40.1190.20">
    <property type="match status" value="1"/>
</dbReference>
<keyword evidence="2 9" id="KW-0479">Metal-binding</keyword>
<evidence type="ECO:0000256" key="8">
    <source>
        <dbReference type="ARBA" id="ARBA00023277"/>
    </source>
</evidence>
<evidence type="ECO:0000256" key="4">
    <source>
        <dbReference type="ARBA" id="ARBA00022777"/>
    </source>
</evidence>
<feature type="binding site" evidence="9">
    <location>
        <position position="251"/>
    </location>
    <ligand>
        <name>K(+)</name>
        <dbReference type="ChEBI" id="CHEBI:29103"/>
    </ligand>
</feature>
<dbReference type="InterPro" id="IPR029056">
    <property type="entry name" value="Ribokinase-like"/>
</dbReference>
<comment type="pathway">
    <text evidence="9">Carbohydrate metabolism; D-ribose degradation; D-ribose 5-phosphate from beta-D-ribopyranose: step 2/2.</text>
</comment>
<feature type="domain" description="Carbohydrate kinase PfkB" evidence="11">
    <location>
        <begin position="3"/>
        <end position="296"/>
    </location>
</feature>
<evidence type="ECO:0000256" key="5">
    <source>
        <dbReference type="ARBA" id="ARBA00022840"/>
    </source>
</evidence>
<comment type="caution">
    <text evidence="9">Lacks conserved residue(s) required for the propagation of feature annotation.</text>
</comment>
<proteinExistence type="inferred from homology"/>
<dbReference type="Proteomes" id="UP000594961">
    <property type="component" value="Chromosome"/>
</dbReference>
<dbReference type="InterPro" id="IPR011877">
    <property type="entry name" value="Ribokinase"/>
</dbReference>
<dbReference type="CDD" id="cd01174">
    <property type="entry name" value="ribokinase"/>
    <property type="match status" value="1"/>
</dbReference>
<gene>
    <name evidence="9" type="primary">rbsK</name>
    <name evidence="12" type="ORF">INS90_01750</name>
</gene>
<protein>
    <recommendedName>
        <fullName evidence="9">Ribokinase</fullName>
        <shortName evidence="9">RK</shortName>
        <ecNumber evidence="9">2.7.1.15</ecNumber>
    </recommendedName>
</protein>
<keyword evidence="3 9" id="KW-0547">Nucleotide-binding</keyword>
<dbReference type="HAMAP" id="MF_01987">
    <property type="entry name" value="Ribokinase"/>
    <property type="match status" value="1"/>
</dbReference>
<dbReference type="GO" id="GO:0046872">
    <property type="term" value="F:metal ion binding"/>
    <property type="evidence" value="ECO:0007669"/>
    <property type="project" value="UniProtKB-KW"/>
</dbReference>
<dbReference type="GO" id="GO:0019303">
    <property type="term" value="P:D-ribose catabolic process"/>
    <property type="evidence" value="ECO:0007669"/>
    <property type="project" value="UniProtKB-UniRule"/>
</dbReference>
<evidence type="ECO:0000256" key="6">
    <source>
        <dbReference type="ARBA" id="ARBA00022842"/>
    </source>
</evidence>
<dbReference type="PANTHER" id="PTHR10584:SF166">
    <property type="entry name" value="RIBOKINASE"/>
    <property type="match status" value="1"/>
</dbReference>
<feature type="binding site" evidence="9">
    <location>
        <begin position="40"/>
        <end position="44"/>
    </location>
    <ligand>
        <name>substrate</name>
    </ligand>
</feature>
<evidence type="ECO:0000259" key="11">
    <source>
        <dbReference type="Pfam" id="PF00294"/>
    </source>
</evidence>
<dbReference type="EC" id="2.7.1.15" evidence="9"/>
<evidence type="ECO:0000256" key="10">
    <source>
        <dbReference type="SAM" id="MobiDB-lite"/>
    </source>
</evidence>
<feature type="binding site" evidence="9">
    <location>
        <position position="290"/>
    </location>
    <ligand>
        <name>K(+)</name>
        <dbReference type="ChEBI" id="CHEBI:29103"/>
    </ligand>
</feature>
<comment type="similarity">
    <text evidence="9">Belongs to the carbohydrate kinase PfkB family. Ribokinase subfamily.</text>
</comment>
<evidence type="ECO:0000256" key="3">
    <source>
        <dbReference type="ARBA" id="ARBA00022741"/>
    </source>
</evidence>
<feature type="region of interest" description="Disordered" evidence="10">
    <location>
        <begin position="287"/>
        <end position="308"/>
    </location>
</feature>
<comment type="function">
    <text evidence="9">Catalyzes the phosphorylation of ribose at O-5 in a reaction requiring ATP and magnesium. The resulting D-ribose-5-phosphate can then be used either for sythesis of nucleotides, histidine, and tryptophan, or as a component of the pentose phosphate pathway.</text>
</comment>
<dbReference type="PRINTS" id="PR00990">
    <property type="entry name" value="RIBOKINASE"/>
</dbReference>
<dbReference type="GO" id="GO:0004747">
    <property type="term" value="F:ribokinase activity"/>
    <property type="evidence" value="ECO:0007669"/>
    <property type="project" value="UniProtKB-UniRule"/>
</dbReference>
<keyword evidence="9" id="KW-0963">Cytoplasm</keyword>
<dbReference type="Pfam" id="PF00294">
    <property type="entry name" value="PfkB"/>
    <property type="match status" value="1"/>
</dbReference>
<dbReference type="GO" id="GO:0005737">
    <property type="term" value="C:cytoplasm"/>
    <property type="evidence" value="ECO:0007669"/>
    <property type="project" value="UniProtKB-SubCell"/>
</dbReference>
<dbReference type="UniPathway" id="UPA00916">
    <property type="reaction ID" value="UER00889"/>
</dbReference>
<evidence type="ECO:0000313" key="13">
    <source>
        <dbReference type="Proteomes" id="UP000594961"/>
    </source>
</evidence>
<keyword evidence="1 9" id="KW-0808">Transferase</keyword>
<feature type="binding site" evidence="9">
    <location>
        <position position="285"/>
    </location>
    <ligand>
        <name>K(+)</name>
        <dbReference type="ChEBI" id="CHEBI:29103"/>
    </ligand>
</feature>
<feature type="binding site" evidence="9">
    <location>
        <position position="140"/>
    </location>
    <ligand>
        <name>substrate</name>
    </ligand>
</feature>
<sequence length="308" mass="30450">MKRSVVVVGSVNADLVVSVDRHPAPGETVHGRGGTISPGGKGANQALAAALMGADVTLVGAVGDDENAATALRLLDEAGVDLTLVATRGEVTGLAVVAVDRRGENNIIVIGGANELVSPESLDESASVISEAEVVVLQGEIPVESIAHAAELARGRLVVNLAPVVDVAPAVLLKADPLVVNEYEAGLALKILRGVSAGEDAAGEGFEALASALRSAGVPSVILTIGAGGAIVADGEITHVPSPDVKVVGTTGAGDAFVGGLAARLAQGEDLVAASRFAVRVGAAACTGSGAQPSYPRSADALPPEPTD</sequence>
<feature type="binding site" evidence="9">
    <location>
        <position position="288"/>
    </location>
    <ligand>
        <name>K(+)</name>
        <dbReference type="ChEBI" id="CHEBI:29103"/>
    </ligand>
</feature>
<reference evidence="12 13" key="1">
    <citation type="submission" date="2020-10" db="EMBL/GenBank/DDBJ databases">
        <title>Trueperella pecoris sp. nov. isolated from bovine and porcine specimens.</title>
        <authorList>
            <person name="Schoenecker L."/>
            <person name="Schnydrig P."/>
            <person name="Brodard I."/>
            <person name="Thomann A."/>
            <person name="Hemphill A."/>
            <person name="Rodriguez-Campos S."/>
            <person name="Perreten V."/>
            <person name="Jores J."/>
            <person name="Kittl S."/>
        </authorList>
    </citation>
    <scope>NUCLEOTIDE SEQUENCE [LARGE SCALE GENOMIC DNA]</scope>
    <source>
        <strain evidence="12 13">19OD0592</strain>
    </source>
</reference>
<keyword evidence="5 9" id="KW-0067">ATP-binding</keyword>
<feature type="binding site" evidence="9">
    <location>
        <position position="181"/>
    </location>
    <ligand>
        <name>ATP</name>
        <dbReference type="ChEBI" id="CHEBI:30616"/>
    </ligand>
</feature>
<dbReference type="RefSeq" id="WP_197554040.1">
    <property type="nucleotide sequence ID" value="NZ_CP063212.1"/>
</dbReference>
<dbReference type="InterPro" id="IPR011611">
    <property type="entry name" value="PfkB_dom"/>
</dbReference>
<comment type="catalytic activity">
    <reaction evidence="9">
        <text>D-ribose + ATP = D-ribose 5-phosphate + ADP + H(+)</text>
        <dbReference type="Rhea" id="RHEA:13697"/>
        <dbReference type="ChEBI" id="CHEBI:15378"/>
        <dbReference type="ChEBI" id="CHEBI:30616"/>
        <dbReference type="ChEBI" id="CHEBI:47013"/>
        <dbReference type="ChEBI" id="CHEBI:78346"/>
        <dbReference type="ChEBI" id="CHEBI:456216"/>
        <dbReference type="EC" id="2.7.1.15"/>
    </reaction>
</comment>